<dbReference type="EnsemblMetazoa" id="LLOJ007671-RA">
    <property type="protein sequence ID" value="LLOJ007671-PA"/>
    <property type="gene ID" value="LLOJ007671"/>
</dbReference>
<proteinExistence type="predicted"/>
<dbReference type="InterPro" id="IPR027266">
    <property type="entry name" value="TrmE/GcvT-like"/>
</dbReference>
<dbReference type="EMBL" id="AJWK01025579">
    <property type="status" value="NOT_ANNOTATED_CDS"/>
    <property type="molecule type" value="Genomic_DNA"/>
</dbReference>
<dbReference type="NCBIfam" id="TIGR03317">
    <property type="entry name" value="ygfZ_signature"/>
    <property type="match status" value="1"/>
</dbReference>
<dbReference type="InterPro" id="IPR045179">
    <property type="entry name" value="YgfZ/GcvT"/>
</dbReference>
<dbReference type="GO" id="GO:0016226">
    <property type="term" value="P:iron-sulfur cluster assembly"/>
    <property type="evidence" value="ECO:0007669"/>
    <property type="project" value="TreeGrafter"/>
</dbReference>
<dbReference type="GO" id="GO:0016740">
    <property type="term" value="F:transferase activity"/>
    <property type="evidence" value="ECO:0007669"/>
    <property type="project" value="UniProtKB-KW"/>
</dbReference>
<evidence type="ECO:0000259" key="4">
    <source>
        <dbReference type="Pfam" id="PF25455"/>
    </source>
</evidence>
<dbReference type="SUPFAM" id="SSF103025">
    <property type="entry name" value="Folate-binding domain"/>
    <property type="match status" value="1"/>
</dbReference>
<dbReference type="GO" id="GO:0005759">
    <property type="term" value="C:mitochondrial matrix"/>
    <property type="evidence" value="ECO:0007669"/>
    <property type="project" value="TreeGrafter"/>
</dbReference>
<evidence type="ECO:0000256" key="1">
    <source>
        <dbReference type="ARBA" id="ARBA00004173"/>
    </source>
</evidence>
<comment type="subcellular location">
    <subcellularLocation>
        <location evidence="1">Mitochondrion</location>
    </subcellularLocation>
</comment>
<keyword evidence="7" id="KW-1185">Reference proteome</keyword>
<evidence type="ECO:0000256" key="2">
    <source>
        <dbReference type="ARBA" id="ARBA00022946"/>
    </source>
</evidence>
<dbReference type="AlphaFoldDB" id="A0A1B0CS22"/>
<keyword evidence="3" id="KW-0496">Mitochondrion</keyword>
<dbReference type="VEuPathDB" id="VectorBase:LLOJ007671"/>
<dbReference type="VEuPathDB" id="VectorBase:LLONM1_010948"/>
<dbReference type="PANTHER" id="PTHR22602:SF0">
    <property type="entry name" value="TRANSFERASE CAF17, MITOCHONDRIAL-RELATED"/>
    <property type="match status" value="1"/>
</dbReference>
<keyword evidence="5" id="KW-0808">Transferase</keyword>
<name>A0A1B0CS22_LUTLO</name>
<feature type="domain" description="CAF17 C-terminal" evidence="4">
    <location>
        <begin position="241"/>
        <end position="312"/>
    </location>
</feature>
<dbReference type="InterPro" id="IPR057460">
    <property type="entry name" value="CAF17_C"/>
</dbReference>
<reference evidence="6" key="3">
    <citation type="submission" date="2020-05" db="UniProtKB">
        <authorList>
            <consortium name="EnsemblMetazoa"/>
        </authorList>
    </citation>
    <scope>IDENTIFICATION</scope>
    <source>
        <strain evidence="6">Jacobina</strain>
    </source>
</reference>
<dbReference type="EMBL" id="GITU01009318">
    <property type="protein sequence ID" value="MBC1178021.1"/>
    <property type="molecule type" value="Transcribed_RNA"/>
</dbReference>
<reference evidence="7" key="1">
    <citation type="submission" date="2012-05" db="EMBL/GenBank/DDBJ databases">
        <title>Whole Genome Assembly of Lutzomyia longipalpis.</title>
        <authorList>
            <person name="Richards S."/>
            <person name="Qu C."/>
            <person name="Dillon R."/>
            <person name="Worley K."/>
            <person name="Scherer S."/>
            <person name="Batterton M."/>
            <person name="Taylor A."/>
            <person name="Hawes A."/>
            <person name="Hernandez B."/>
            <person name="Kovar C."/>
            <person name="Mandapat C."/>
            <person name="Pham C."/>
            <person name="Qu C."/>
            <person name="Jing C."/>
            <person name="Bess C."/>
            <person name="Bandaranaike D."/>
            <person name="Ngo D."/>
            <person name="Ongeri F."/>
            <person name="Arias F."/>
            <person name="Lara F."/>
            <person name="Weissenberger G."/>
            <person name="Kamau G."/>
            <person name="Han H."/>
            <person name="Shen H."/>
            <person name="Dinh H."/>
            <person name="Khalil I."/>
            <person name="Jones J."/>
            <person name="Shafer J."/>
            <person name="Jayaseelan J."/>
            <person name="Quiroz J."/>
            <person name="Blankenburg K."/>
            <person name="Nguyen L."/>
            <person name="Jackson L."/>
            <person name="Francisco L."/>
            <person name="Tang L.-Y."/>
            <person name="Pu L.-L."/>
            <person name="Perales L."/>
            <person name="Lorensuhewa L."/>
            <person name="Munidasa M."/>
            <person name="Coyle M."/>
            <person name="Taylor M."/>
            <person name="Puazo M."/>
            <person name="Firestine M."/>
            <person name="Scheel M."/>
            <person name="Javaid M."/>
            <person name="Wang M."/>
            <person name="Li M."/>
            <person name="Tabassum N."/>
            <person name="Saada N."/>
            <person name="Osuji N."/>
            <person name="Aqrawi P."/>
            <person name="Fu Q."/>
            <person name="Thornton R."/>
            <person name="Raj R."/>
            <person name="Goodspeed R."/>
            <person name="Mata R."/>
            <person name="Najjar R."/>
            <person name="Gubbala S."/>
            <person name="Lee S."/>
            <person name="Denson S."/>
            <person name="Patil S."/>
            <person name="Macmil S."/>
            <person name="Qi S."/>
            <person name="Matskevitch T."/>
            <person name="Palculict T."/>
            <person name="Mathew T."/>
            <person name="Vee V."/>
            <person name="Velamala V."/>
            <person name="Korchina V."/>
            <person name="Cai W."/>
            <person name="Liu W."/>
            <person name="Dai W."/>
            <person name="Zou X."/>
            <person name="Zhu Y."/>
            <person name="Zhang Y."/>
            <person name="Wu Y.-Q."/>
            <person name="Xin Y."/>
            <person name="Nazarath L."/>
            <person name="Kovar C."/>
            <person name="Han Y."/>
            <person name="Muzny D."/>
            <person name="Gibbs R."/>
        </authorList>
    </citation>
    <scope>NUCLEOTIDE SEQUENCE [LARGE SCALE GENOMIC DNA]</scope>
    <source>
        <strain evidence="7">Jacobina</strain>
    </source>
</reference>
<dbReference type="Pfam" id="PF25455">
    <property type="entry name" value="Beta-barrel_CAF17_C"/>
    <property type="match status" value="1"/>
</dbReference>
<dbReference type="Gene3D" id="3.30.1360.120">
    <property type="entry name" value="Probable tRNA modification gtpase trme, domain 1"/>
    <property type="match status" value="1"/>
</dbReference>
<reference evidence="5" key="2">
    <citation type="journal article" date="2020" name="BMC">
        <title>Leishmania infection induces a limited differential gene expression in the sand fly midgut.</title>
        <authorList>
            <person name="Coutinho-Abreu I.V."/>
            <person name="Serafim T.D."/>
            <person name="Meneses C."/>
            <person name="Kamhawi S."/>
            <person name="Oliveira F."/>
            <person name="Valenzuela J.G."/>
        </authorList>
    </citation>
    <scope>NUCLEOTIDE SEQUENCE</scope>
    <source>
        <strain evidence="5">Jacobina</strain>
        <tissue evidence="5">Midgut</tissue>
    </source>
</reference>
<accession>A0A1B0CS22</accession>
<keyword evidence="2" id="KW-0809">Transit peptide</keyword>
<sequence>MSLIKLSRIGRRCFSSIQNSNFLLENLKSRALIRVAGAESADLLQGLITNDIRHLEHGAQGMYAMVLNKAGRVVYDTLIYHASPGNFLIECDREILSELRKHLLIYRVRKKISIDSLEQEMNVWVAFKPKGSEGEVKGEKTAEGVLICQDPRLKDLGWRILAPKGQAPEEISSLMGQCAIVEDQYRSHRYSLGERAYRIIRLGKSFPLEANCDYLHGLSVHKGCYLGQEFTARTYHTGVVRKRLMPLTTEGQIQDKSDTNIESDDGKNLGKLRGVAGNSALALLRIDPALQAKKILIDGVEVTTEKPSWWPQEVLREKP</sequence>
<dbReference type="Proteomes" id="UP000092461">
    <property type="component" value="Unassembled WGS sequence"/>
</dbReference>
<evidence type="ECO:0000313" key="5">
    <source>
        <dbReference type="EMBL" id="MBC1178021.1"/>
    </source>
</evidence>
<organism evidence="6 7">
    <name type="scientific">Lutzomyia longipalpis</name>
    <name type="common">Sand fly</name>
    <dbReference type="NCBI Taxonomy" id="7200"/>
    <lineage>
        <taxon>Eukaryota</taxon>
        <taxon>Metazoa</taxon>
        <taxon>Ecdysozoa</taxon>
        <taxon>Arthropoda</taxon>
        <taxon>Hexapoda</taxon>
        <taxon>Insecta</taxon>
        <taxon>Pterygota</taxon>
        <taxon>Neoptera</taxon>
        <taxon>Endopterygota</taxon>
        <taxon>Diptera</taxon>
        <taxon>Nematocera</taxon>
        <taxon>Psychodoidea</taxon>
        <taxon>Psychodidae</taxon>
        <taxon>Lutzomyia</taxon>
        <taxon>Lutzomyia</taxon>
    </lineage>
</organism>
<evidence type="ECO:0000313" key="6">
    <source>
        <dbReference type="EnsemblMetazoa" id="LLOJ007671-PA"/>
    </source>
</evidence>
<evidence type="ECO:0000313" key="7">
    <source>
        <dbReference type="Proteomes" id="UP000092461"/>
    </source>
</evidence>
<evidence type="ECO:0000256" key="3">
    <source>
        <dbReference type="ARBA" id="ARBA00023128"/>
    </source>
</evidence>
<dbReference type="PANTHER" id="PTHR22602">
    <property type="entry name" value="TRANSFERASE CAF17, MITOCHONDRIAL-RELATED"/>
    <property type="match status" value="1"/>
</dbReference>
<dbReference type="InterPro" id="IPR017703">
    <property type="entry name" value="YgfZ/GCV_T_CS"/>
</dbReference>
<protein>
    <submittedName>
        <fullName evidence="5">Putative transferase caf17</fullName>
    </submittedName>
</protein>